<accession>A0AC59ZXI5</accession>
<name>A0AC59ZXI5_RANTA</name>
<dbReference type="EMBL" id="OX596089">
    <property type="protein sequence ID" value="CAN0526032.1"/>
    <property type="molecule type" value="Genomic_DNA"/>
</dbReference>
<reference evidence="1" key="1">
    <citation type="submission" date="2023-05" db="EMBL/GenBank/DDBJ databases">
        <authorList>
            <consortium name="ELIXIR-Norway"/>
        </authorList>
    </citation>
    <scope>NUCLEOTIDE SEQUENCE</scope>
</reference>
<organism evidence="1 2">
    <name type="scientific">Rangifer tarandus platyrhynchus</name>
    <name type="common">Svalbard reindeer</name>
    <dbReference type="NCBI Taxonomy" id="3082113"/>
    <lineage>
        <taxon>Eukaryota</taxon>
        <taxon>Metazoa</taxon>
        <taxon>Chordata</taxon>
        <taxon>Craniata</taxon>
        <taxon>Vertebrata</taxon>
        <taxon>Euteleostomi</taxon>
        <taxon>Mammalia</taxon>
        <taxon>Eutheria</taxon>
        <taxon>Laurasiatheria</taxon>
        <taxon>Artiodactyla</taxon>
        <taxon>Ruminantia</taxon>
        <taxon>Pecora</taxon>
        <taxon>Cervidae</taxon>
        <taxon>Odocoileinae</taxon>
        <taxon>Rangifer</taxon>
    </lineage>
</organism>
<protein>
    <submittedName>
        <fullName evidence="1">Uncharacterized protein</fullName>
    </submittedName>
</protein>
<dbReference type="Proteomes" id="UP001162501">
    <property type="component" value="Chromosome 5"/>
</dbReference>
<proteinExistence type="predicted"/>
<sequence>MVRAEEGESGCQWAEELAPTRELENLSSPLLCPDLASSVTSGMTSPGLDEPGFSHMFMGALPDVESDRDDLGVLQEKLASPMKPYLLAQDSEALQ</sequence>
<reference evidence="1" key="2">
    <citation type="submission" date="2025-03" db="EMBL/GenBank/DDBJ databases">
        <authorList>
            <consortium name="ELIXIR-Norway"/>
            <consortium name="Elixir Norway"/>
        </authorList>
    </citation>
    <scope>NUCLEOTIDE SEQUENCE</scope>
</reference>
<gene>
    <name evidence="1" type="ORF">MRATA1EN22A_LOCUS24102</name>
</gene>
<evidence type="ECO:0000313" key="2">
    <source>
        <dbReference type="Proteomes" id="UP001162501"/>
    </source>
</evidence>
<evidence type="ECO:0000313" key="1">
    <source>
        <dbReference type="EMBL" id="CAN0526032.1"/>
    </source>
</evidence>